<accession>A0A644ZW51</accession>
<evidence type="ECO:0000313" key="1">
    <source>
        <dbReference type="EMBL" id="MPM44936.1"/>
    </source>
</evidence>
<protein>
    <submittedName>
        <fullName evidence="1">Uncharacterized protein</fullName>
    </submittedName>
</protein>
<proteinExistence type="predicted"/>
<name>A0A644ZW51_9ZZZZ</name>
<dbReference type="EMBL" id="VSSQ01010674">
    <property type="protein sequence ID" value="MPM44936.1"/>
    <property type="molecule type" value="Genomic_DNA"/>
</dbReference>
<gene>
    <name evidence="1" type="ORF">SDC9_91618</name>
</gene>
<reference evidence="1" key="1">
    <citation type="submission" date="2019-08" db="EMBL/GenBank/DDBJ databases">
        <authorList>
            <person name="Kucharzyk K."/>
            <person name="Murdoch R.W."/>
            <person name="Higgins S."/>
            <person name="Loffler F."/>
        </authorList>
    </citation>
    <scope>NUCLEOTIDE SEQUENCE</scope>
</reference>
<sequence length="163" mass="18305">MFGGCDFRFVEHLDAHRVGMVDERRKADQRLVALADFHQLGQLSKRPLLIAGIDLLLRFGGCAALLFGRGGTLILPRSWLRPSGIVRHRGCRLGLLFAFYMMGYPQRRQRLESAARLGAQLGLERAQVTALAHLATVFVGDAEVHEQMRAQHVELEVRALHIQ</sequence>
<dbReference type="AlphaFoldDB" id="A0A644ZW51"/>
<comment type="caution">
    <text evidence="1">The sequence shown here is derived from an EMBL/GenBank/DDBJ whole genome shotgun (WGS) entry which is preliminary data.</text>
</comment>
<organism evidence="1">
    <name type="scientific">bioreactor metagenome</name>
    <dbReference type="NCBI Taxonomy" id="1076179"/>
    <lineage>
        <taxon>unclassified sequences</taxon>
        <taxon>metagenomes</taxon>
        <taxon>ecological metagenomes</taxon>
    </lineage>
</organism>